<evidence type="ECO:0000313" key="18">
    <source>
        <dbReference type="EMBL" id="CAE0408794.1"/>
    </source>
</evidence>
<feature type="transmembrane region" description="Helical" evidence="16">
    <location>
        <begin position="128"/>
        <end position="149"/>
    </location>
</feature>
<feature type="transmembrane region" description="Helical" evidence="16">
    <location>
        <begin position="336"/>
        <end position="355"/>
    </location>
</feature>
<feature type="region of interest" description="Disordered" evidence="15">
    <location>
        <begin position="1"/>
        <end position="37"/>
    </location>
</feature>
<comment type="catalytic activity">
    <reaction evidence="12">
        <text>D-fructose(out) = D-fructose(in)</text>
        <dbReference type="Rhea" id="RHEA:60372"/>
        <dbReference type="ChEBI" id="CHEBI:37721"/>
    </reaction>
    <physiologicalReaction direction="left-to-right" evidence="12">
        <dbReference type="Rhea" id="RHEA:60373"/>
    </physiologicalReaction>
</comment>
<evidence type="ECO:0000256" key="14">
    <source>
        <dbReference type="RuleBase" id="RU003346"/>
    </source>
</evidence>
<keyword evidence="3 14" id="KW-0813">Transport</keyword>
<protein>
    <recommendedName>
        <fullName evidence="13">Hexose transporter 1</fullName>
    </recommendedName>
</protein>
<keyword evidence="6 16" id="KW-0472">Membrane</keyword>
<accession>A0A7S3L279</accession>
<evidence type="ECO:0000256" key="10">
    <source>
        <dbReference type="ARBA" id="ARBA00044662"/>
    </source>
</evidence>
<sequence length="502" mass="56001">MTKDKYNHDGVDPDEETPLTPATSPGSADHPHHNHIINNNSNKPLSWTLLVTVLVVTLGSSLQFGYGTGVMNNSRIFIMDYFTEKQNKEYTLLEWSTVVSAYGVGGLMGSVLGPKVIGRYTGRRGTLLLNNIFLFFSSYMMAYAQFWWWQVVGRISIGIVAGIATAVVPTYLAEISPLHVRGGVSTIHQLAITVGILISQCLSTPSLHLFGSVEHWQWLFFVPALCGVVQILVLPFCPESPSYLYLQGDRPAARRAIVRFQSEHVADEYLGYIEEESKGSGQSSMTVYELFAERSLRKQLVVGVVVQLMMQFSGIDACFYYSTMVFRQANVADPELATTLLGVINVIITIFAVKYMDSAGRKTLLRYSWMGMCTSYVVLSTSFIAKPYLAYMDQVSVISMTGVIVFFAFGPGCIAWFIIAEIFPISARDSAMTIGIFINWVANWLVAFSFPILLQFTQPFTFFIFVATTAYFLYFTNNFVPETKGLTIAQVISTFDHIHLNV</sequence>
<feature type="transmembrane region" description="Helical" evidence="16">
    <location>
        <begin position="367"/>
        <end position="385"/>
    </location>
</feature>
<evidence type="ECO:0000256" key="16">
    <source>
        <dbReference type="SAM" id="Phobius"/>
    </source>
</evidence>
<evidence type="ECO:0000256" key="11">
    <source>
        <dbReference type="ARBA" id="ARBA00044668"/>
    </source>
</evidence>
<feature type="transmembrane region" description="Helical" evidence="16">
    <location>
        <begin position="397"/>
        <end position="419"/>
    </location>
</feature>
<feature type="transmembrane region" description="Helical" evidence="16">
    <location>
        <begin position="216"/>
        <end position="237"/>
    </location>
</feature>
<dbReference type="SUPFAM" id="SSF103473">
    <property type="entry name" value="MFS general substrate transporter"/>
    <property type="match status" value="1"/>
</dbReference>
<dbReference type="Pfam" id="PF00083">
    <property type="entry name" value="Sugar_tr"/>
    <property type="match status" value="1"/>
</dbReference>
<dbReference type="GO" id="GO:0016020">
    <property type="term" value="C:membrane"/>
    <property type="evidence" value="ECO:0007669"/>
    <property type="project" value="UniProtKB-SubCell"/>
</dbReference>
<dbReference type="InterPro" id="IPR005829">
    <property type="entry name" value="Sugar_transporter_CS"/>
</dbReference>
<evidence type="ECO:0000256" key="1">
    <source>
        <dbReference type="ARBA" id="ARBA00004141"/>
    </source>
</evidence>
<comment type="catalytic activity">
    <reaction evidence="9">
        <text>D-xylose(out) = D-xylose(in)</text>
        <dbReference type="Rhea" id="RHEA:78427"/>
        <dbReference type="ChEBI" id="CHEBI:53455"/>
    </reaction>
    <physiologicalReaction direction="left-to-right" evidence="9">
        <dbReference type="Rhea" id="RHEA:78428"/>
    </physiologicalReaction>
</comment>
<comment type="similarity">
    <text evidence="14">Belongs to the major facilitator superfamily. Sugar transporter (TC 2.A.1.1) family.</text>
</comment>
<organism evidence="18">
    <name type="scientific">Amphora coffeiformis</name>
    <dbReference type="NCBI Taxonomy" id="265554"/>
    <lineage>
        <taxon>Eukaryota</taxon>
        <taxon>Sar</taxon>
        <taxon>Stramenopiles</taxon>
        <taxon>Ochrophyta</taxon>
        <taxon>Bacillariophyta</taxon>
        <taxon>Bacillariophyceae</taxon>
        <taxon>Bacillariophycidae</taxon>
        <taxon>Thalassiophysales</taxon>
        <taxon>Catenulaceae</taxon>
        <taxon>Amphora</taxon>
    </lineage>
</organism>
<evidence type="ECO:0000256" key="12">
    <source>
        <dbReference type="ARBA" id="ARBA00044710"/>
    </source>
</evidence>
<evidence type="ECO:0000256" key="13">
    <source>
        <dbReference type="ARBA" id="ARBA00044780"/>
    </source>
</evidence>
<name>A0A7S3L279_9STRA</name>
<dbReference type="InterPro" id="IPR045263">
    <property type="entry name" value="GLUT"/>
</dbReference>
<evidence type="ECO:0000256" key="7">
    <source>
        <dbReference type="ARBA" id="ARBA00044637"/>
    </source>
</evidence>
<feature type="transmembrane region" description="Helical" evidence="16">
    <location>
        <begin position="95"/>
        <end position="116"/>
    </location>
</feature>
<evidence type="ECO:0000256" key="2">
    <source>
        <dbReference type="ARBA" id="ARBA00011738"/>
    </source>
</evidence>
<feature type="transmembrane region" description="Helical" evidence="16">
    <location>
        <begin position="187"/>
        <end position="210"/>
    </location>
</feature>
<dbReference type="InterPro" id="IPR003663">
    <property type="entry name" value="Sugar/inositol_transpt"/>
</dbReference>
<keyword evidence="4 16" id="KW-0812">Transmembrane</keyword>
<feature type="transmembrane region" description="Helical" evidence="16">
    <location>
        <begin position="460"/>
        <end position="480"/>
    </location>
</feature>
<dbReference type="Gene3D" id="1.20.1250.20">
    <property type="entry name" value="MFS general substrate transporter like domains"/>
    <property type="match status" value="1"/>
</dbReference>
<dbReference type="PANTHER" id="PTHR23503">
    <property type="entry name" value="SOLUTE CARRIER FAMILY 2"/>
    <property type="match status" value="1"/>
</dbReference>
<evidence type="ECO:0000256" key="4">
    <source>
        <dbReference type="ARBA" id="ARBA00022692"/>
    </source>
</evidence>
<dbReference type="PROSITE" id="PS50850">
    <property type="entry name" value="MFS"/>
    <property type="match status" value="1"/>
</dbReference>
<dbReference type="PANTHER" id="PTHR23503:SF8">
    <property type="entry name" value="FACILITATED GLUCOSE TRANSPORTER PROTEIN 1"/>
    <property type="match status" value="1"/>
</dbReference>
<dbReference type="InterPro" id="IPR020846">
    <property type="entry name" value="MFS_dom"/>
</dbReference>
<proteinExistence type="inferred from homology"/>
<feature type="domain" description="Major facilitator superfamily (MFS) profile" evidence="17">
    <location>
        <begin position="53"/>
        <end position="484"/>
    </location>
</feature>
<comment type="catalytic activity">
    <reaction evidence="11">
        <text>D-glucosamine(out) = D-glucosamine(in)</text>
        <dbReference type="Rhea" id="RHEA:78423"/>
        <dbReference type="ChEBI" id="CHEBI:58723"/>
    </reaction>
    <physiologicalReaction direction="left-to-right" evidence="11">
        <dbReference type="Rhea" id="RHEA:78424"/>
    </physiologicalReaction>
</comment>
<comment type="catalytic activity">
    <reaction evidence="7">
        <text>D-galactose(in) = D-galactose(out)</text>
        <dbReference type="Rhea" id="RHEA:34915"/>
        <dbReference type="ChEBI" id="CHEBI:4139"/>
    </reaction>
    <physiologicalReaction direction="right-to-left" evidence="7">
        <dbReference type="Rhea" id="RHEA:34917"/>
    </physiologicalReaction>
</comment>
<dbReference type="NCBIfam" id="TIGR00879">
    <property type="entry name" value="SP"/>
    <property type="match status" value="1"/>
</dbReference>
<feature type="compositionally biased region" description="Basic and acidic residues" evidence="15">
    <location>
        <begin position="1"/>
        <end position="11"/>
    </location>
</feature>
<evidence type="ECO:0000256" key="8">
    <source>
        <dbReference type="ARBA" id="ARBA00044648"/>
    </source>
</evidence>
<evidence type="ECO:0000256" key="3">
    <source>
        <dbReference type="ARBA" id="ARBA00022448"/>
    </source>
</evidence>
<feature type="transmembrane region" description="Helical" evidence="16">
    <location>
        <begin position="300"/>
        <end position="324"/>
    </location>
</feature>
<dbReference type="AlphaFoldDB" id="A0A7S3L279"/>
<feature type="transmembrane region" description="Helical" evidence="16">
    <location>
        <begin position="45"/>
        <end position="66"/>
    </location>
</feature>
<reference evidence="18" key="1">
    <citation type="submission" date="2021-01" db="EMBL/GenBank/DDBJ databases">
        <authorList>
            <person name="Corre E."/>
            <person name="Pelletier E."/>
            <person name="Niang G."/>
            <person name="Scheremetjew M."/>
            <person name="Finn R."/>
            <person name="Kale V."/>
            <person name="Holt S."/>
            <person name="Cochrane G."/>
            <person name="Meng A."/>
            <person name="Brown T."/>
            <person name="Cohen L."/>
        </authorList>
    </citation>
    <scope>NUCLEOTIDE SEQUENCE</scope>
    <source>
        <strain evidence="18">CCMP127</strain>
    </source>
</reference>
<dbReference type="PRINTS" id="PR00171">
    <property type="entry name" value="SUGRTRNSPORT"/>
</dbReference>
<feature type="transmembrane region" description="Helical" evidence="16">
    <location>
        <begin position="431"/>
        <end position="454"/>
    </location>
</feature>
<evidence type="ECO:0000256" key="5">
    <source>
        <dbReference type="ARBA" id="ARBA00022989"/>
    </source>
</evidence>
<dbReference type="InterPro" id="IPR005828">
    <property type="entry name" value="MFS_sugar_transport-like"/>
</dbReference>
<comment type="catalytic activity">
    <reaction evidence="8">
        <text>D-glucose(out) = D-glucose(in)</text>
        <dbReference type="Rhea" id="RHEA:60376"/>
        <dbReference type="ChEBI" id="CHEBI:4167"/>
    </reaction>
    <physiologicalReaction direction="left-to-right" evidence="8">
        <dbReference type="Rhea" id="RHEA:60377"/>
    </physiologicalReaction>
</comment>
<gene>
    <name evidence="18" type="ORF">ACOF00016_LOCUS6504</name>
</gene>
<evidence type="ECO:0000259" key="17">
    <source>
        <dbReference type="PROSITE" id="PS50850"/>
    </source>
</evidence>
<dbReference type="InterPro" id="IPR036259">
    <property type="entry name" value="MFS_trans_sf"/>
</dbReference>
<evidence type="ECO:0000256" key="6">
    <source>
        <dbReference type="ARBA" id="ARBA00023136"/>
    </source>
</evidence>
<dbReference type="PROSITE" id="PS00216">
    <property type="entry name" value="SUGAR_TRANSPORT_1"/>
    <property type="match status" value="1"/>
</dbReference>
<dbReference type="GO" id="GO:0015149">
    <property type="term" value="F:hexose transmembrane transporter activity"/>
    <property type="evidence" value="ECO:0007669"/>
    <property type="project" value="TreeGrafter"/>
</dbReference>
<keyword evidence="5 16" id="KW-1133">Transmembrane helix</keyword>
<comment type="subunit">
    <text evidence="2">Homodimer.</text>
</comment>
<evidence type="ECO:0000256" key="9">
    <source>
        <dbReference type="ARBA" id="ARBA00044656"/>
    </source>
</evidence>
<dbReference type="EMBL" id="HBIM01007635">
    <property type="protein sequence ID" value="CAE0408794.1"/>
    <property type="molecule type" value="Transcribed_RNA"/>
</dbReference>
<feature type="transmembrane region" description="Helical" evidence="16">
    <location>
        <begin position="155"/>
        <end position="175"/>
    </location>
</feature>
<comment type="catalytic activity">
    <reaction evidence="10">
        <text>D-mannose(out) = D-mannose(in)</text>
        <dbReference type="Rhea" id="RHEA:78391"/>
        <dbReference type="ChEBI" id="CHEBI:4208"/>
    </reaction>
    <physiologicalReaction direction="left-to-right" evidence="10">
        <dbReference type="Rhea" id="RHEA:78392"/>
    </physiologicalReaction>
</comment>
<comment type="subcellular location">
    <subcellularLocation>
        <location evidence="1">Membrane</location>
        <topology evidence="1">Multi-pass membrane protein</topology>
    </subcellularLocation>
</comment>
<evidence type="ECO:0000256" key="15">
    <source>
        <dbReference type="SAM" id="MobiDB-lite"/>
    </source>
</evidence>